<dbReference type="InterPro" id="IPR050874">
    <property type="entry name" value="Diverse_PLD-related"/>
</dbReference>
<keyword evidence="2" id="KW-0812">Transmembrane</keyword>
<dbReference type="InterPro" id="IPR001736">
    <property type="entry name" value="PLipase_D/transphosphatidylase"/>
</dbReference>
<evidence type="ECO:0000256" key="2">
    <source>
        <dbReference type="SAM" id="Phobius"/>
    </source>
</evidence>
<evidence type="ECO:0000256" key="1">
    <source>
        <dbReference type="ARBA" id="ARBA00008664"/>
    </source>
</evidence>
<evidence type="ECO:0000259" key="3">
    <source>
        <dbReference type="PROSITE" id="PS50035"/>
    </source>
</evidence>
<keyword evidence="2" id="KW-0472">Membrane</keyword>
<dbReference type="PROSITE" id="PS50035">
    <property type="entry name" value="PLD"/>
    <property type="match status" value="2"/>
</dbReference>
<protein>
    <recommendedName>
        <fullName evidence="3">PLD phosphodiesterase domain-containing protein</fullName>
    </recommendedName>
</protein>
<dbReference type="CDD" id="cd09106">
    <property type="entry name" value="PLDc_vPLD3_4_5_like_1"/>
    <property type="match status" value="1"/>
</dbReference>
<dbReference type="PANTHER" id="PTHR10185:SF17">
    <property type="entry name" value="GM01519P-RELATED"/>
    <property type="match status" value="1"/>
</dbReference>
<organism evidence="4">
    <name type="scientific">Timema genevievae</name>
    <name type="common">Walking stick</name>
    <dbReference type="NCBI Taxonomy" id="629358"/>
    <lineage>
        <taxon>Eukaryota</taxon>
        <taxon>Metazoa</taxon>
        <taxon>Ecdysozoa</taxon>
        <taxon>Arthropoda</taxon>
        <taxon>Hexapoda</taxon>
        <taxon>Insecta</taxon>
        <taxon>Pterygota</taxon>
        <taxon>Neoptera</taxon>
        <taxon>Polyneoptera</taxon>
        <taxon>Phasmatodea</taxon>
        <taxon>Timematodea</taxon>
        <taxon>Timematoidea</taxon>
        <taxon>Timematidae</taxon>
        <taxon>Timema</taxon>
    </lineage>
</organism>
<accession>A0A7R9JYV1</accession>
<feature type="domain" description="PLD phosphodiesterase" evidence="3">
    <location>
        <begin position="226"/>
        <end position="253"/>
    </location>
</feature>
<dbReference type="InterPro" id="IPR032803">
    <property type="entry name" value="PLDc_3"/>
</dbReference>
<feature type="transmembrane region" description="Helical" evidence="2">
    <location>
        <begin position="66"/>
        <end position="86"/>
    </location>
</feature>
<dbReference type="GO" id="GO:0003824">
    <property type="term" value="F:catalytic activity"/>
    <property type="evidence" value="ECO:0007669"/>
    <property type="project" value="InterPro"/>
</dbReference>
<dbReference type="AlphaFoldDB" id="A0A7R9JYV1"/>
<sequence length="517" mass="58251">MPQYQIALTTESFSPVLENGATRLDAAPEETDFELWDSRFMLRGDHDLDIADKHARWGPRGWCKPSCIPISIILILIVLVVLLPLLDQAERHQAQAERRGQVAECLESCRFSLVESIPEGMDYDPGTTPHPSTFQTWSNLINMAEKTIEIASYYWILRNSEVYPNVSSSQGEEIYQSLLRAGTERKLTVRIAQNIPTQSQPNADSELLAKKGAAQVRSVNFPRLLGGGILHTKFWLVDRKHLYVGSANTDWRSLTQVKELGAVVYNCSCLATDAAKLFDVYWFLGDPKVVIPPIWPSNLSTSYNVDTPMNISFNGTEVQTYLGSSPPPFCPEGRSTDLDAILNIMSTAEQFIYIAVMDYVPLTIYTPKIQFWPDIDDALRRAAINNNVHVRLLISHWNHTRPAELNFLSSLRQISYSFPGVVLEVKLFVVPSTEAQSKIPYARVNHNKYMVTDSAAYIGTSNWSGDYFINTAGIGLVVQEPEGVYNQSESIRAQLQAVFDRDWNSLYAYTMHIPRDS</sequence>
<comment type="similarity">
    <text evidence="1">Belongs to the phospholipase D family.</text>
</comment>
<dbReference type="CDD" id="cd09107">
    <property type="entry name" value="PLDc_vPLD3_4_5_like_2"/>
    <property type="match status" value="1"/>
</dbReference>
<gene>
    <name evidence="4" type="ORF">TGEB3V08_LOCUS5934</name>
</gene>
<reference evidence="4" key="1">
    <citation type="submission" date="2020-11" db="EMBL/GenBank/DDBJ databases">
        <authorList>
            <person name="Tran Van P."/>
        </authorList>
    </citation>
    <scope>NUCLEOTIDE SEQUENCE</scope>
</reference>
<dbReference type="SUPFAM" id="SSF56024">
    <property type="entry name" value="Phospholipase D/nuclease"/>
    <property type="match status" value="2"/>
</dbReference>
<keyword evidence="2" id="KW-1133">Transmembrane helix</keyword>
<dbReference type="EMBL" id="OE841295">
    <property type="protein sequence ID" value="CAD7595213.1"/>
    <property type="molecule type" value="Genomic_DNA"/>
</dbReference>
<dbReference type="PANTHER" id="PTHR10185">
    <property type="entry name" value="PHOSPHOLIPASE D - RELATED"/>
    <property type="match status" value="1"/>
</dbReference>
<dbReference type="Pfam" id="PF13918">
    <property type="entry name" value="PLDc_3"/>
    <property type="match status" value="1"/>
</dbReference>
<feature type="domain" description="PLD phosphodiesterase" evidence="3">
    <location>
        <begin position="441"/>
        <end position="467"/>
    </location>
</feature>
<evidence type="ECO:0000313" key="4">
    <source>
        <dbReference type="EMBL" id="CAD7595213.1"/>
    </source>
</evidence>
<dbReference type="SMART" id="SM00155">
    <property type="entry name" value="PLDc"/>
    <property type="match status" value="2"/>
</dbReference>
<proteinExistence type="inferred from homology"/>
<name>A0A7R9JYV1_TIMGE</name>
<dbReference type="Gene3D" id="3.30.870.10">
    <property type="entry name" value="Endonuclease Chain A"/>
    <property type="match status" value="2"/>
</dbReference>